<sequence length="92" mass="10285">MHVLITRFKRIHGFEEHPATAPPCPNPSAKPTPPLIPSLVQKKCYFSLTSNAHATFVDVILWFLGKRSTKMRPQSSSPLTFNPRSEIVSVLS</sequence>
<name>A0ABY7FZW7_MYAAR</name>
<evidence type="ECO:0000313" key="2">
    <source>
        <dbReference type="Proteomes" id="UP001164746"/>
    </source>
</evidence>
<dbReference type="EMBL" id="CP111026">
    <property type="protein sequence ID" value="WAR27727.1"/>
    <property type="molecule type" value="Genomic_DNA"/>
</dbReference>
<keyword evidence="2" id="KW-1185">Reference proteome</keyword>
<dbReference type="Proteomes" id="UP001164746">
    <property type="component" value="Chromosome 15"/>
</dbReference>
<organism evidence="1 2">
    <name type="scientific">Mya arenaria</name>
    <name type="common">Soft-shell clam</name>
    <dbReference type="NCBI Taxonomy" id="6604"/>
    <lineage>
        <taxon>Eukaryota</taxon>
        <taxon>Metazoa</taxon>
        <taxon>Spiralia</taxon>
        <taxon>Lophotrochozoa</taxon>
        <taxon>Mollusca</taxon>
        <taxon>Bivalvia</taxon>
        <taxon>Autobranchia</taxon>
        <taxon>Heteroconchia</taxon>
        <taxon>Euheterodonta</taxon>
        <taxon>Imparidentia</taxon>
        <taxon>Neoheterodontei</taxon>
        <taxon>Myida</taxon>
        <taxon>Myoidea</taxon>
        <taxon>Myidae</taxon>
        <taxon>Mya</taxon>
    </lineage>
</organism>
<protein>
    <submittedName>
        <fullName evidence="1">Uncharacterized protein</fullName>
    </submittedName>
</protein>
<proteinExistence type="predicted"/>
<gene>
    <name evidence="1" type="ORF">MAR_013431</name>
</gene>
<accession>A0ABY7FZW7</accession>
<reference evidence="1" key="1">
    <citation type="submission" date="2022-11" db="EMBL/GenBank/DDBJ databases">
        <title>Centuries of genome instability and evolution in soft-shell clam transmissible cancer (bioRxiv).</title>
        <authorList>
            <person name="Hart S.F.M."/>
            <person name="Yonemitsu M.A."/>
            <person name="Giersch R.M."/>
            <person name="Beal B.F."/>
            <person name="Arriagada G."/>
            <person name="Davis B.W."/>
            <person name="Ostrander E.A."/>
            <person name="Goff S.P."/>
            <person name="Metzger M.J."/>
        </authorList>
    </citation>
    <scope>NUCLEOTIDE SEQUENCE</scope>
    <source>
        <strain evidence="1">MELC-2E11</strain>
        <tissue evidence="1">Siphon/mantle</tissue>
    </source>
</reference>
<evidence type="ECO:0000313" key="1">
    <source>
        <dbReference type="EMBL" id="WAR27727.1"/>
    </source>
</evidence>